<sequence>MPKVSKKNNVKSLLASVLGADNRMFIHIIEERSLKRYKYWDVSTVKKLFNSLLPLKDQLKAVFLNTSTICTSEYSSSYELSKAIKDFLLRHSIPFYFFSVAFKFSLNVLVAADFKPSIKDYIVFLNVGENDLIYVLHQFTPKGYECVMTMKENDLEKFAKSLSELMKAFTVKKLILFTLVKDNDIFFKKTEAYLRKSKLLIIKDKFIVVDYKKLIEIEVSGISLAEMAKWFFDRGYVKFNMVQVIEDIFKIFGIIGDSSKGHIIVEQGKEAPFKEFIVAEKSFQQVTMVQYEKATHEVLEDCMTFDRNPFDRKTFDRKPFDRKDF</sequence>
<dbReference type="Proteomes" id="UP000887578">
    <property type="component" value="Unplaced"/>
</dbReference>
<dbReference type="WBParaSite" id="PDA_v2.g30392.t1">
    <property type="protein sequence ID" value="PDA_v2.g30392.t1"/>
    <property type="gene ID" value="PDA_v2.g30392"/>
</dbReference>
<evidence type="ECO:0000313" key="1">
    <source>
        <dbReference type="Proteomes" id="UP000887578"/>
    </source>
</evidence>
<dbReference type="AlphaFoldDB" id="A0A914QSK9"/>
<organism evidence="1 2">
    <name type="scientific">Panagrolaimus davidi</name>
    <dbReference type="NCBI Taxonomy" id="227884"/>
    <lineage>
        <taxon>Eukaryota</taxon>
        <taxon>Metazoa</taxon>
        <taxon>Ecdysozoa</taxon>
        <taxon>Nematoda</taxon>
        <taxon>Chromadorea</taxon>
        <taxon>Rhabditida</taxon>
        <taxon>Tylenchina</taxon>
        <taxon>Panagrolaimomorpha</taxon>
        <taxon>Panagrolaimoidea</taxon>
        <taxon>Panagrolaimidae</taxon>
        <taxon>Panagrolaimus</taxon>
    </lineage>
</organism>
<keyword evidence="1" id="KW-1185">Reference proteome</keyword>
<evidence type="ECO:0000313" key="2">
    <source>
        <dbReference type="WBParaSite" id="PDA_v2.g30392.t1"/>
    </source>
</evidence>
<proteinExistence type="predicted"/>
<name>A0A914QSK9_9BILA</name>
<accession>A0A914QSK9</accession>
<reference evidence="2" key="1">
    <citation type="submission" date="2022-11" db="UniProtKB">
        <authorList>
            <consortium name="WormBaseParasite"/>
        </authorList>
    </citation>
    <scope>IDENTIFICATION</scope>
</reference>
<protein>
    <submittedName>
        <fullName evidence="2">Uncharacterized protein</fullName>
    </submittedName>
</protein>